<evidence type="ECO:0000256" key="1">
    <source>
        <dbReference type="ARBA" id="ARBA00004651"/>
    </source>
</evidence>
<dbReference type="InterPro" id="IPR018076">
    <property type="entry name" value="T2SS_GspF_dom"/>
</dbReference>
<evidence type="ECO:0000256" key="4">
    <source>
        <dbReference type="ARBA" id="ARBA00022989"/>
    </source>
</evidence>
<keyword evidence="9" id="KW-1185">Reference proteome</keyword>
<evidence type="ECO:0000256" key="3">
    <source>
        <dbReference type="ARBA" id="ARBA00022692"/>
    </source>
</evidence>
<keyword evidence="3 6" id="KW-0812">Transmembrane</keyword>
<evidence type="ECO:0000259" key="7">
    <source>
        <dbReference type="Pfam" id="PF00482"/>
    </source>
</evidence>
<keyword evidence="2" id="KW-1003">Cell membrane</keyword>
<dbReference type="Proteomes" id="UP001589890">
    <property type="component" value="Unassembled WGS sequence"/>
</dbReference>
<feature type="domain" description="Type II secretion system protein GspF" evidence="7">
    <location>
        <begin position="106"/>
        <end position="222"/>
    </location>
</feature>
<protein>
    <submittedName>
        <fullName evidence="8">Type II secretion system F family protein</fullName>
    </submittedName>
</protein>
<keyword evidence="4 6" id="KW-1133">Transmembrane helix</keyword>
<dbReference type="Pfam" id="PF00482">
    <property type="entry name" value="T2SSF"/>
    <property type="match status" value="1"/>
</dbReference>
<feature type="transmembrane region" description="Helical" evidence="6">
    <location>
        <begin position="213"/>
        <end position="235"/>
    </location>
</feature>
<sequence>MTIQFGGFAAAVLVGVAVALALPASARGIRRLRPRQVPTLRFTLRSRRTVVAAVMLVLVVGSLLGAQVLVSLMTVSVLVGTALLLRAKGRARAAADGRRGQVIEACTILAADLRAGRTPRDAMEGAATVCPELRPAAAAARLGGDVSEVLEFAARSPGCGGLRALAAAWRVSDRSGAALAGIAERLALSLRTDEAVRKQVTAGLGGTRATARLLAALPVLATFLGYAVGAAPLTFLTNTPIGWACLTLGLALGVLGLFWVERMATKCESTQ</sequence>
<comment type="subcellular location">
    <subcellularLocation>
        <location evidence="1">Cell membrane</location>
        <topology evidence="1">Multi-pass membrane protein</topology>
    </subcellularLocation>
</comment>
<evidence type="ECO:0000256" key="2">
    <source>
        <dbReference type="ARBA" id="ARBA00022475"/>
    </source>
</evidence>
<organism evidence="8 9">
    <name type="scientific">Kribbella deserti</name>
    <dbReference type="NCBI Taxonomy" id="1926257"/>
    <lineage>
        <taxon>Bacteria</taxon>
        <taxon>Bacillati</taxon>
        <taxon>Actinomycetota</taxon>
        <taxon>Actinomycetes</taxon>
        <taxon>Propionibacteriales</taxon>
        <taxon>Kribbellaceae</taxon>
        <taxon>Kribbella</taxon>
    </lineage>
</organism>
<feature type="transmembrane region" description="Helical" evidence="6">
    <location>
        <begin position="241"/>
        <end position="260"/>
    </location>
</feature>
<name>A0ABV6QSP1_9ACTN</name>
<evidence type="ECO:0000313" key="8">
    <source>
        <dbReference type="EMBL" id="MFC0627650.1"/>
    </source>
</evidence>
<evidence type="ECO:0000256" key="6">
    <source>
        <dbReference type="SAM" id="Phobius"/>
    </source>
</evidence>
<reference evidence="8 9" key="1">
    <citation type="submission" date="2024-09" db="EMBL/GenBank/DDBJ databases">
        <authorList>
            <person name="Sun Q."/>
            <person name="Mori K."/>
        </authorList>
    </citation>
    <scope>NUCLEOTIDE SEQUENCE [LARGE SCALE GENOMIC DNA]</scope>
    <source>
        <strain evidence="8 9">CGMCC 1.15906</strain>
    </source>
</reference>
<comment type="caution">
    <text evidence="8">The sequence shown here is derived from an EMBL/GenBank/DDBJ whole genome shotgun (WGS) entry which is preliminary data.</text>
</comment>
<gene>
    <name evidence="8" type="ORF">ACFFGN_26490</name>
</gene>
<feature type="transmembrane region" description="Helical" evidence="6">
    <location>
        <begin position="50"/>
        <end position="83"/>
    </location>
</feature>
<accession>A0ABV6QSP1</accession>
<dbReference type="PANTHER" id="PTHR35007">
    <property type="entry name" value="INTEGRAL MEMBRANE PROTEIN-RELATED"/>
    <property type="match status" value="1"/>
</dbReference>
<keyword evidence="5 6" id="KW-0472">Membrane</keyword>
<proteinExistence type="predicted"/>
<evidence type="ECO:0000313" key="9">
    <source>
        <dbReference type="Proteomes" id="UP001589890"/>
    </source>
</evidence>
<dbReference type="RefSeq" id="WP_380052652.1">
    <property type="nucleotide sequence ID" value="NZ_JBHLTC010000035.1"/>
</dbReference>
<evidence type="ECO:0000256" key="5">
    <source>
        <dbReference type="ARBA" id="ARBA00023136"/>
    </source>
</evidence>
<dbReference type="PANTHER" id="PTHR35007:SF4">
    <property type="entry name" value="CONSERVED TRANSMEMBRANE PROTEIN-RELATED"/>
    <property type="match status" value="1"/>
</dbReference>
<dbReference type="EMBL" id="JBHLTC010000035">
    <property type="protein sequence ID" value="MFC0627650.1"/>
    <property type="molecule type" value="Genomic_DNA"/>
</dbReference>